<dbReference type="InterPro" id="IPR029063">
    <property type="entry name" value="SAM-dependent_MTases_sf"/>
</dbReference>
<dbReference type="STRING" id="2512241.A0A553HSP4"/>
<reference evidence="2" key="1">
    <citation type="submission" date="2019-06" db="EMBL/GenBank/DDBJ databases">
        <title>Draft genome sequence of the griseofulvin-producing fungus Xylaria cubensis strain G536.</title>
        <authorList>
            <person name="Mead M.E."/>
            <person name="Raja H.A."/>
            <person name="Steenwyk J.L."/>
            <person name="Knowles S.L."/>
            <person name="Oberlies N.H."/>
            <person name="Rokas A."/>
        </authorList>
    </citation>
    <scope>NUCLEOTIDE SEQUENCE [LARGE SCALE GENOMIC DNA]</scope>
    <source>
        <strain evidence="2">G536</strain>
    </source>
</reference>
<proteinExistence type="predicted"/>
<name>A0A553HSP4_9PEZI</name>
<dbReference type="Proteomes" id="UP000319160">
    <property type="component" value="Unassembled WGS sequence"/>
</dbReference>
<dbReference type="AlphaFoldDB" id="A0A553HSP4"/>
<dbReference type="EMBL" id="VFLP01000050">
    <property type="protein sequence ID" value="TRX90968.1"/>
    <property type="molecule type" value="Genomic_DNA"/>
</dbReference>
<keyword evidence="2" id="KW-1185">Reference proteome</keyword>
<evidence type="ECO:0000313" key="2">
    <source>
        <dbReference type="Proteomes" id="UP000319160"/>
    </source>
</evidence>
<gene>
    <name evidence="1" type="ORF">FHL15_008173</name>
</gene>
<organism evidence="1 2">
    <name type="scientific">Xylaria flabelliformis</name>
    <dbReference type="NCBI Taxonomy" id="2512241"/>
    <lineage>
        <taxon>Eukaryota</taxon>
        <taxon>Fungi</taxon>
        <taxon>Dikarya</taxon>
        <taxon>Ascomycota</taxon>
        <taxon>Pezizomycotina</taxon>
        <taxon>Sordariomycetes</taxon>
        <taxon>Xylariomycetidae</taxon>
        <taxon>Xylariales</taxon>
        <taxon>Xylariaceae</taxon>
        <taxon>Xylaria</taxon>
    </lineage>
</organism>
<protein>
    <recommendedName>
        <fullName evidence="3">Methyltransferase domain-containing protein</fullName>
    </recommendedName>
</protein>
<dbReference type="Gene3D" id="3.40.50.150">
    <property type="entry name" value="Vaccinia Virus protein VP39"/>
    <property type="match status" value="1"/>
</dbReference>
<accession>A0A553HSP4</accession>
<evidence type="ECO:0000313" key="1">
    <source>
        <dbReference type="EMBL" id="TRX90968.1"/>
    </source>
</evidence>
<dbReference type="OrthoDB" id="184880at2759"/>
<sequence>MASTSNIQEDPEYILPEPNSEVQRLTDNDSVFAYSMKNKRILAPIDLTKPGLKILDSATADGLFLRSIEPLLAPPFTLSGFDIMTKFFPSSAPPHITYAIHNITEKWPVEMHKQYDFVHQRICLLGVEKKVTPRQAVSYLCDLVAPGGWIQLGELDLRQPSFGGQAMFDAFELKRRVFDAVCGFHDIAESMSTWLREEGFEQVTEEPYEIQLGSRCNDAAMRKKSIDATVQSWEALLGAANRFDADVDASTTDRLLERMKAELSENGASYTMQYAYGRRPLST</sequence>
<comment type="caution">
    <text evidence="1">The sequence shown here is derived from an EMBL/GenBank/DDBJ whole genome shotgun (WGS) entry which is preliminary data.</text>
</comment>
<dbReference type="SUPFAM" id="SSF53335">
    <property type="entry name" value="S-adenosyl-L-methionine-dependent methyltransferases"/>
    <property type="match status" value="1"/>
</dbReference>
<evidence type="ECO:0008006" key="3">
    <source>
        <dbReference type="Google" id="ProtNLM"/>
    </source>
</evidence>